<dbReference type="STRING" id="1526571.AT746_12810"/>
<protein>
    <recommendedName>
        <fullName evidence="3">WbqC-like protein</fullName>
    </recommendedName>
</protein>
<dbReference type="InterPro" id="IPR014985">
    <property type="entry name" value="WbqC"/>
</dbReference>
<evidence type="ECO:0000313" key="2">
    <source>
        <dbReference type="Proteomes" id="UP000068447"/>
    </source>
</evidence>
<proteinExistence type="predicted"/>
<dbReference type="EMBL" id="CP013650">
    <property type="protein sequence ID" value="ALS99056.1"/>
    <property type="molecule type" value="Genomic_DNA"/>
</dbReference>
<accession>A0A0U3B1X0</accession>
<dbReference type="RefSeq" id="WP_062480898.1">
    <property type="nucleotide sequence ID" value="NZ_CP013650.1"/>
</dbReference>
<dbReference type="Proteomes" id="UP000068447">
    <property type="component" value="Chromosome"/>
</dbReference>
<organism evidence="1 2">
    <name type="scientific">Lacimicrobium alkaliphilum</name>
    <dbReference type="NCBI Taxonomy" id="1526571"/>
    <lineage>
        <taxon>Bacteria</taxon>
        <taxon>Pseudomonadati</taxon>
        <taxon>Pseudomonadota</taxon>
        <taxon>Gammaproteobacteria</taxon>
        <taxon>Alteromonadales</taxon>
        <taxon>Alteromonadaceae</taxon>
        <taxon>Lacimicrobium</taxon>
    </lineage>
</organism>
<keyword evidence="2" id="KW-1185">Reference proteome</keyword>
<evidence type="ECO:0008006" key="3">
    <source>
        <dbReference type="Google" id="ProtNLM"/>
    </source>
</evidence>
<name>A0A0U3B1X0_9ALTE</name>
<dbReference type="AlphaFoldDB" id="A0A0U3B1X0"/>
<dbReference type="KEGG" id="lal:AT746_12810"/>
<dbReference type="Pfam" id="PF08889">
    <property type="entry name" value="WbqC"/>
    <property type="match status" value="1"/>
</dbReference>
<sequence length="237" mass="27389">MKVAIMQPYLFPYSGYFKLVKAVDTFVFFDDVAFIKRGFINRNNILVNGQAHRFSLPVEKASQNRNINEHYYLAHQHNFLKTLNHAYKCAPAYTETRAIVENVVNHSDNNVATINRLSVMQTAEYLGVNRSWLNASEFAGTQHLKGQDRIIAICKELDAEIYINPIGGRQLYDEDEFSKNNLKLRFLHSQVRPYPQLADTFIPNLSIIDHLMMQAPKKIESYLDDYQLIRGKEALCL</sequence>
<reference evidence="1 2" key="1">
    <citation type="submission" date="2015-12" db="EMBL/GenBank/DDBJ databases">
        <title>Complete genome of Lacimicrobium alkaliphilum KCTC 32984.</title>
        <authorList>
            <person name="Kim S.-G."/>
            <person name="Lee Y.-J."/>
        </authorList>
    </citation>
    <scope>NUCLEOTIDE SEQUENCE [LARGE SCALE GENOMIC DNA]</scope>
    <source>
        <strain evidence="1 2">YelD216</strain>
    </source>
</reference>
<dbReference type="OrthoDB" id="3611744at2"/>
<evidence type="ECO:0000313" key="1">
    <source>
        <dbReference type="EMBL" id="ALS99056.1"/>
    </source>
</evidence>
<gene>
    <name evidence="1" type="ORF">AT746_12810</name>
</gene>